<feature type="chain" id="PRO_5043015072" evidence="1">
    <location>
        <begin position="28"/>
        <end position="184"/>
    </location>
</feature>
<dbReference type="Proteomes" id="UP001223214">
    <property type="component" value="Unassembled WGS sequence"/>
</dbReference>
<dbReference type="RefSeq" id="WP_282495233.1">
    <property type="nucleotide sequence ID" value="NZ_JASCAP010000043.1"/>
</dbReference>
<gene>
    <name evidence="2" type="ORF">QQF32_24560</name>
</gene>
<keyword evidence="3" id="KW-1185">Reference proteome</keyword>
<dbReference type="InterPro" id="IPR036937">
    <property type="entry name" value="Adhesion_dom_fimbrial_sf"/>
</dbReference>
<proteinExistence type="predicted"/>
<evidence type="ECO:0000313" key="3">
    <source>
        <dbReference type="Proteomes" id="UP001223214"/>
    </source>
</evidence>
<dbReference type="InterPro" id="IPR008966">
    <property type="entry name" value="Adhesion_dom_sf"/>
</dbReference>
<comment type="caution">
    <text evidence="2">The sequence shown here is derived from an EMBL/GenBank/DDBJ whole genome shotgun (WGS) entry which is preliminary data.</text>
</comment>
<keyword evidence="1" id="KW-0732">Signal</keyword>
<evidence type="ECO:0000313" key="2">
    <source>
        <dbReference type="EMBL" id="MDK9366373.1"/>
    </source>
</evidence>
<dbReference type="GO" id="GO:0043709">
    <property type="term" value="P:cell adhesion involved in single-species biofilm formation"/>
    <property type="evidence" value="ECO:0007669"/>
    <property type="project" value="TreeGrafter"/>
</dbReference>
<protein>
    <submittedName>
        <fullName evidence="2">Fimbrial protein</fullName>
    </submittedName>
</protein>
<organism evidence="2 3">
    <name type="scientific">Lelliottia wanjuensis</name>
    <dbReference type="NCBI Taxonomy" id="3050585"/>
    <lineage>
        <taxon>Bacteria</taxon>
        <taxon>Pseudomonadati</taxon>
        <taxon>Pseudomonadota</taxon>
        <taxon>Gammaproteobacteria</taxon>
        <taxon>Enterobacterales</taxon>
        <taxon>Enterobacteriaceae</taxon>
        <taxon>Lelliottia</taxon>
    </lineage>
</organism>
<sequence>MKIKPSHASRLFVAGSLALVIAQTAHADSANTITFKGEVTEQTCEVTINGVNARPVVLLPTVAKSELATAASSAGLTAFTLGVTGCTVDADALDIKTVFVANNMTERGNLANTGTAQNVELQLMTDSAGTTAIDLRDATPVAGITVAAGSTAGEHDFAVQYFSPNGGATAGTVVGSVQYAISYL</sequence>
<feature type="signal peptide" evidence="1">
    <location>
        <begin position="1"/>
        <end position="27"/>
    </location>
</feature>
<dbReference type="GO" id="GO:0009289">
    <property type="term" value="C:pilus"/>
    <property type="evidence" value="ECO:0007669"/>
    <property type="project" value="InterPro"/>
</dbReference>
<evidence type="ECO:0000256" key="1">
    <source>
        <dbReference type="SAM" id="SignalP"/>
    </source>
</evidence>
<dbReference type="Gene3D" id="2.60.40.1090">
    <property type="entry name" value="Fimbrial-type adhesion domain"/>
    <property type="match status" value="1"/>
</dbReference>
<reference evidence="2 3" key="1">
    <citation type="submission" date="2023-06" db="EMBL/GenBank/DDBJ databases">
        <title>Identification and characterization of antibiotic-resistant Gram-negative bacteria.</title>
        <authorList>
            <person name="Cho G.-S."/>
            <person name="Lee J."/>
            <person name="Tai E."/>
            <person name="Jeong S."/>
            <person name="Kim I."/>
            <person name="Kim B.-E."/>
            <person name="Jeong M.-I."/>
            <person name="Oh K.-K."/>
            <person name="Franz C.M.A.P."/>
        </authorList>
    </citation>
    <scope>NUCLEOTIDE SEQUENCE [LARGE SCALE GENOMIC DNA]</scope>
    <source>
        <strain evidence="2 3">V106_12</strain>
    </source>
</reference>
<dbReference type="PANTHER" id="PTHR33420">
    <property type="entry name" value="FIMBRIAL SUBUNIT ELFA-RELATED"/>
    <property type="match status" value="1"/>
</dbReference>
<dbReference type="EMBL" id="JASSOM010000094">
    <property type="protein sequence ID" value="MDK9366373.1"/>
    <property type="molecule type" value="Genomic_DNA"/>
</dbReference>
<accession>A0AAP4LDG5</accession>
<dbReference type="AlphaFoldDB" id="A0AAP4LDG5"/>
<name>A0AAP4LDG5_9ENTR</name>
<dbReference type="SUPFAM" id="SSF49401">
    <property type="entry name" value="Bacterial adhesins"/>
    <property type="match status" value="1"/>
</dbReference>
<dbReference type="InterPro" id="IPR050263">
    <property type="entry name" value="Bact_Fimbrial_Adh_Pro"/>
</dbReference>
<dbReference type="PANTHER" id="PTHR33420:SF10">
    <property type="entry name" value="FIMBRIAE MAJOR SUBUNIT"/>
    <property type="match status" value="1"/>
</dbReference>